<comment type="caution">
    <text evidence="10">The sequence shown here is derived from an EMBL/GenBank/DDBJ whole genome shotgun (WGS) entry which is preliminary data.</text>
</comment>
<dbReference type="Pfam" id="PF13715">
    <property type="entry name" value="CarbopepD_reg_2"/>
    <property type="match status" value="1"/>
</dbReference>
<dbReference type="Gene3D" id="2.40.170.20">
    <property type="entry name" value="TonB-dependent receptor, beta-barrel domain"/>
    <property type="match status" value="1"/>
</dbReference>
<evidence type="ECO:0000256" key="4">
    <source>
        <dbReference type="ARBA" id="ARBA00022692"/>
    </source>
</evidence>
<evidence type="ECO:0000256" key="2">
    <source>
        <dbReference type="ARBA" id="ARBA00022448"/>
    </source>
</evidence>
<dbReference type="Pfam" id="PF07715">
    <property type="entry name" value="Plug"/>
    <property type="match status" value="1"/>
</dbReference>
<feature type="chain" id="PRO_5040836532" evidence="8">
    <location>
        <begin position="28"/>
        <end position="1018"/>
    </location>
</feature>
<organism evidence="10 11">
    <name type="scientific">Draconibacterium aestuarii</name>
    <dbReference type="NCBI Taxonomy" id="2998507"/>
    <lineage>
        <taxon>Bacteria</taxon>
        <taxon>Pseudomonadati</taxon>
        <taxon>Bacteroidota</taxon>
        <taxon>Bacteroidia</taxon>
        <taxon>Marinilabiliales</taxon>
        <taxon>Prolixibacteraceae</taxon>
        <taxon>Draconibacterium</taxon>
    </lineage>
</organism>
<dbReference type="InterPro" id="IPR039426">
    <property type="entry name" value="TonB-dep_rcpt-like"/>
</dbReference>
<keyword evidence="5 7" id="KW-0472">Membrane</keyword>
<dbReference type="NCBIfam" id="TIGR04056">
    <property type="entry name" value="OMP_RagA_SusC"/>
    <property type="match status" value="1"/>
</dbReference>
<dbReference type="Gene3D" id="2.170.130.10">
    <property type="entry name" value="TonB-dependent receptor, plug domain"/>
    <property type="match status" value="1"/>
</dbReference>
<evidence type="ECO:0000256" key="1">
    <source>
        <dbReference type="ARBA" id="ARBA00004571"/>
    </source>
</evidence>
<keyword evidence="8" id="KW-0732">Signal</keyword>
<evidence type="ECO:0000259" key="9">
    <source>
        <dbReference type="Pfam" id="PF07715"/>
    </source>
</evidence>
<dbReference type="Gene3D" id="2.60.40.1120">
    <property type="entry name" value="Carboxypeptidase-like, regulatory domain"/>
    <property type="match status" value="1"/>
</dbReference>
<dbReference type="GO" id="GO:0009279">
    <property type="term" value="C:cell outer membrane"/>
    <property type="evidence" value="ECO:0007669"/>
    <property type="project" value="UniProtKB-SubCell"/>
</dbReference>
<dbReference type="InterPro" id="IPR008969">
    <property type="entry name" value="CarboxyPept-like_regulatory"/>
</dbReference>
<keyword evidence="3 7" id="KW-1134">Transmembrane beta strand</keyword>
<protein>
    <submittedName>
        <fullName evidence="10">TonB-dependent receptor</fullName>
    </submittedName>
</protein>
<dbReference type="InterPro" id="IPR012910">
    <property type="entry name" value="Plug_dom"/>
</dbReference>
<dbReference type="SUPFAM" id="SSF56935">
    <property type="entry name" value="Porins"/>
    <property type="match status" value="1"/>
</dbReference>
<dbReference type="PROSITE" id="PS52016">
    <property type="entry name" value="TONB_DEPENDENT_REC_3"/>
    <property type="match status" value="1"/>
</dbReference>
<dbReference type="InterPro" id="IPR036942">
    <property type="entry name" value="Beta-barrel_TonB_sf"/>
</dbReference>
<dbReference type="RefSeq" id="WP_343332325.1">
    <property type="nucleotide sequence ID" value="NZ_JAPOHD010000012.1"/>
</dbReference>
<keyword evidence="10" id="KW-0675">Receptor</keyword>
<dbReference type="InterPro" id="IPR037066">
    <property type="entry name" value="Plug_dom_sf"/>
</dbReference>
<evidence type="ECO:0000313" key="10">
    <source>
        <dbReference type="EMBL" id="MCY1719995.1"/>
    </source>
</evidence>
<comment type="subcellular location">
    <subcellularLocation>
        <location evidence="1 7">Cell outer membrane</location>
        <topology evidence="1 7">Multi-pass membrane protein</topology>
    </subcellularLocation>
</comment>
<dbReference type="SUPFAM" id="SSF49464">
    <property type="entry name" value="Carboxypeptidase regulatory domain-like"/>
    <property type="match status" value="1"/>
</dbReference>
<evidence type="ECO:0000256" key="6">
    <source>
        <dbReference type="ARBA" id="ARBA00023237"/>
    </source>
</evidence>
<keyword evidence="4 7" id="KW-0812">Transmembrane</keyword>
<dbReference type="Proteomes" id="UP001145087">
    <property type="component" value="Unassembled WGS sequence"/>
</dbReference>
<evidence type="ECO:0000313" key="11">
    <source>
        <dbReference type="Proteomes" id="UP001145087"/>
    </source>
</evidence>
<dbReference type="AlphaFoldDB" id="A0A9X3F3R1"/>
<name>A0A9X3F3R1_9BACT</name>
<keyword evidence="11" id="KW-1185">Reference proteome</keyword>
<comment type="similarity">
    <text evidence="7">Belongs to the TonB-dependent receptor family.</text>
</comment>
<proteinExistence type="inferred from homology"/>
<accession>A0A9X3F3R1</accession>
<dbReference type="EMBL" id="JAPOHD010000012">
    <property type="protein sequence ID" value="MCY1719995.1"/>
    <property type="molecule type" value="Genomic_DNA"/>
</dbReference>
<dbReference type="InterPro" id="IPR023996">
    <property type="entry name" value="TonB-dep_OMP_SusC/RagA"/>
</dbReference>
<evidence type="ECO:0000256" key="3">
    <source>
        <dbReference type="ARBA" id="ARBA00022452"/>
    </source>
</evidence>
<keyword evidence="2 7" id="KW-0813">Transport</keyword>
<gene>
    <name evidence="10" type="ORF">OU798_06550</name>
</gene>
<feature type="domain" description="TonB-dependent receptor plug" evidence="9">
    <location>
        <begin position="121"/>
        <end position="227"/>
    </location>
</feature>
<dbReference type="InterPro" id="IPR023997">
    <property type="entry name" value="TonB-dep_OMP_SusC/RagA_CS"/>
</dbReference>
<evidence type="ECO:0000256" key="8">
    <source>
        <dbReference type="SAM" id="SignalP"/>
    </source>
</evidence>
<evidence type="ECO:0000256" key="7">
    <source>
        <dbReference type="PROSITE-ProRule" id="PRU01360"/>
    </source>
</evidence>
<sequence>MRQTNRTLCKKLCFIIATFFLVASAWAQQNVITGTVTDESGQPLPGVTVVVKGTVNGTTTNVEGNYSISNVPNEGTLVFSFVGMKTQEIVVSGKTSIIVNMVAETIGIEEIVAVGYGTQKRKDLTGSVVTVKAEDFTPGANSNAIELLKGTAAGVVVSQTNSAPGASPSIRIRGAGSINSSNAVLYVVDGIPGISPSSLSPGDIESIEILKDASAASIYGTRAANGVVLVTTKKGKKGKPVFTYNAYAGIQEPANLIDVLGAKDYMEFVNLRLDWANRAPAFSDSDIANAGQGTNWQKEITRKATVQNHQIGISGGADNGSTYYFGVNYFDQDGIVLGSDTKKYNVRSNITSKPIEHLTVNFGINYTNQTVSSLNNPTADGGLFQSALRMSPAVPTGIDPATGRYYIDSYNNTDAPYTDIVGRSDVTVYRRFYSFLRSDYEIVDNLVATLNLAAEDNNSRRDRYTNRLTLGGLGAGGVANINAGESTHWLVETLLKYEKNFNEKHDFSILGGATWEKFDSRNVGASSRGFLSDVLATNALQSGDSELGDNVSSSRNVNQLNGFLGRVTYGYDDRYLLTATLRVDGSSRFAKGNKYAYFPSASFGWRISNEEFLTDTEWIYDLKFRVGYGQLGNQGINNFETRTTLVPGGNSVFGDVIAQGVVPPRLANPNLTWETTSEINIGLDYGFVNNRINGSVDYFKRITVDQLFNKPLPSVVGFTNVRTNIGEVTNSGIDFTLNTRNFTGNFKWNTSLTVSYLKNEVTDLPDFQQELLGGYAFNNGGTYWVVKEGAALRSYYGYIVDGLFQEGDDIANSPTPAENFQPGMPRFRDISGPDGVPDGKINADDRTILGSPFPDYTFGLRNEFSYKNFTLDVFINGSQGAETFDAYVAETIYPQNLYGNAFSSYYFDRWTPDNPNTSIPSGQNFSLYGGQQVVNSLDVRDVSYVRLKNVTLTYKVPLTTNKLFSDLSIYISGDNLVTWTDFIGYDPEGSIYGDSLESKSYNSYPIARTFRLGLNIKF</sequence>
<reference evidence="10" key="1">
    <citation type="submission" date="2022-11" db="EMBL/GenBank/DDBJ databases">
        <title>Marilongibacter aestuarii gen. nov., sp. nov., isolated from tidal flat sediment.</title>
        <authorList>
            <person name="Jiayan W."/>
        </authorList>
    </citation>
    <scope>NUCLEOTIDE SEQUENCE</scope>
    <source>
        <strain evidence="10">Z1-6</strain>
    </source>
</reference>
<dbReference type="NCBIfam" id="TIGR04057">
    <property type="entry name" value="SusC_RagA_signa"/>
    <property type="match status" value="1"/>
</dbReference>
<evidence type="ECO:0000256" key="5">
    <source>
        <dbReference type="ARBA" id="ARBA00023136"/>
    </source>
</evidence>
<feature type="signal peptide" evidence="8">
    <location>
        <begin position="1"/>
        <end position="27"/>
    </location>
</feature>
<keyword evidence="6 7" id="KW-0998">Cell outer membrane</keyword>